<keyword evidence="3" id="KW-1185">Reference proteome</keyword>
<evidence type="ECO:0000313" key="3">
    <source>
        <dbReference type="Proteomes" id="UP001319827"/>
    </source>
</evidence>
<sequence>MPISNQRGVAMLTVVIFSAVLLVVGSLLAYKVMTSTRTSGEQGVKTATYYSANAGIERARRVLSDSYEGATKWGNVLTLNSAGVYPTAPLLNEAVGGQTVRVYVRDNNDDPGGNYLLDNDLKVFVLAEGEGPDGTKTMVEALVFLDPTAGGGGGYSSQLGDGAARTGQAASGLADPAGAAVSNSALQ</sequence>
<dbReference type="Proteomes" id="UP001319827">
    <property type="component" value="Chromosome"/>
</dbReference>
<reference evidence="2 3" key="2">
    <citation type="journal article" date="2021" name="Int. J. Syst. Evol. Microbiol.">
        <title>Isolation and Polyphasic Characterization of Desulfuromonas versatilis sp. Nov., an Electrogenic Bacteria Capable of Versatile Metabolism Isolated from a Graphene Oxide-Reducing Enrichment Culture.</title>
        <authorList>
            <person name="Xie L."/>
            <person name="Yoshida N."/>
            <person name="Ishii S."/>
            <person name="Meng L."/>
        </authorList>
    </citation>
    <scope>NUCLEOTIDE SEQUENCE [LARGE SCALE GENOMIC DNA]</scope>
    <source>
        <strain evidence="2 3">NIT-T3</strain>
    </source>
</reference>
<name>A0ABM8HVD9_9BACT</name>
<organism evidence="2 3">
    <name type="scientific">Desulfuromonas versatilis</name>
    <dbReference type="NCBI Taxonomy" id="2802975"/>
    <lineage>
        <taxon>Bacteria</taxon>
        <taxon>Pseudomonadati</taxon>
        <taxon>Thermodesulfobacteriota</taxon>
        <taxon>Desulfuromonadia</taxon>
        <taxon>Desulfuromonadales</taxon>
        <taxon>Desulfuromonadaceae</taxon>
        <taxon>Desulfuromonas</taxon>
    </lineage>
</organism>
<reference evidence="2 3" key="1">
    <citation type="journal article" date="2016" name="C (Basel)">
        <title>Selective Growth of and Electricity Production by Marine Exoelectrogenic Bacteria in Self-Aggregated Hydrogel of Microbially Reduced Graphene Oxide.</title>
        <authorList>
            <person name="Yoshida N."/>
            <person name="Goto Y."/>
            <person name="Miyata Y."/>
        </authorList>
    </citation>
    <scope>NUCLEOTIDE SEQUENCE [LARGE SCALE GENOMIC DNA]</scope>
    <source>
        <strain evidence="2 3">NIT-T3</strain>
    </source>
</reference>
<protein>
    <recommendedName>
        <fullName evidence="4">Type 4 fimbrial biogenesis protein PilX N-terminal domain-containing protein</fullName>
    </recommendedName>
</protein>
<dbReference type="RefSeq" id="WP_221252099.1">
    <property type="nucleotide sequence ID" value="NZ_AP024355.1"/>
</dbReference>
<accession>A0ABM8HVD9</accession>
<feature type="region of interest" description="Disordered" evidence="1">
    <location>
        <begin position="167"/>
        <end position="187"/>
    </location>
</feature>
<feature type="compositionally biased region" description="Low complexity" evidence="1">
    <location>
        <begin position="169"/>
        <end position="180"/>
    </location>
</feature>
<gene>
    <name evidence="2" type="ORF">DESUT3_17140</name>
</gene>
<dbReference type="EMBL" id="AP024355">
    <property type="protein sequence ID" value="BCR04645.1"/>
    <property type="molecule type" value="Genomic_DNA"/>
</dbReference>
<proteinExistence type="predicted"/>
<evidence type="ECO:0008006" key="4">
    <source>
        <dbReference type="Google" id="ProtNLM"/>
    </source>
</evidence>
<evidence type="ECO:0000256" key="1">
    <source>
        <dbReference type="SAM" id="MobiDB-lite"/>
    </source>
</evidence>
<evidence type="ECO:0000313" key="2">
    <source>
        <dbReference type="EMBL" id="BCR04645.1"/>
    </source>
</evidence>